<dbReference type="OrthoDB" id="6156427at2759"/>
<protein>
    <submittedName>
        <fullName evidence="1">Uncharacterized protein</fullName>
    </submittedName>
</protein>
<sequence>MAEYTNSENIFFLKLGRSKAEATSYFAATLNIAPHIRDNILLLHAFSGCDTTSALFRLGKKKFINVLNSTEMQQVVNIFHDENACPVDIDEEGHKVLIALYGESIVKKHWIL</sequence>
<organism evidence="1 2">
    <name type="scientific">Araneus ventricosus</name>
    <name type="common">Orbweaver spider</name>
    <name type="synonym">Epeira ventricosa</name>
    <dbReference type="NCBI Taxonomy" id="182803"/>
    <lineage>
        <taxon>Eukaryota</taxon>
        <taxon>Metazoa</taxon>
        <taxon>Ecdysozoa</taxon>
        <taxon>Arthropoda</taxon>
        <taxon>Chelicerata</taxon>
        <taxon>Arachnida</taxon>
        <taxon>Araneae</taxon>
        <taxon>Araneomorphae</taxon>
        <taxon>Entelegynae</taxon>
        <taxon>Araneoidea</taxon>
        <taxon>Araneidae</taxon>
        <taxon>Araneus</taxon>
    </lineage>
</organism>
<dbReference type="AlphaFoldDB" id="A0A4Y2J572"/>
<name>A0A4Y2J572_ARAVE</name>
<evidence type="ECO:0000313" key="1">
    <source>
        <dbReference type="EMBL" id="GBM85120.1"/>
    </source>
</evidence>
<comment type="caution">
    <text evidence="1">The sequence shown here is derived from an EMBL/GenBank/DDBJ whole genome shotgun (WGS) entry which is preliminary data.</text>
</comment>
<reference evidence="1 2" key="1">
    <citation type="journal article" date="2019" name="Sci. Rep.">
        <title>Orb-weaving spider Araneus ventricosus genome elucidates the spidroin gene catalogue.</title>
        <authorList>
            <person name="Kono N."/>
            <person name="Nakamura H."/>
            <person name="Ohtoshi R."/>
            <person name="Moran D.A.P."/>
            <person name="Shinohara A."/>
            <person name="Yoshida Y."/>
            <person name="Fujiwara M."/>
            <person name="Mori M."/>
            <person name="Tomita M."/>
            <person name="Arakawa K."/>
        </authorList>
    </citation>
    <scope>NUCLEOTIDE SEQUENCE [LARGE SCALE GENOMIC DNA]</scope>
</reference>
<gene>
    <name evidence="1" type="ORF">AVEN_62874_1</name>
</gene>
<accession>A0A4Y2J572</accession>
<proteinExistence type="predicted"/>
<keyword evidence="2" id="KW-1185">Reference proteome</keyword>
<dbReference type="Proteomes" id="UP000499080">
    <property type="component" value="Unassembled WGS sequence"/>
</dbReference>
<dbReference type="EMBL" id="BGPR01003208">
    <property type="protein sequence ID" value="GBM85120.1"/>
    <property type="molecule type" value="Genomic_DNA"/>
</dbReference>
<evidence type="ECO:0000313" key="2">
    <source>
        <dbReference type="Proteomes" id="UP000499080"/>
    </source>
</evidence>